<feature type="signal peptide" evidence="2">
    <location>
        <begin position="1"/>
        <end position="20"/>
    </location>
</feature>
<gene>
    <name evidence="5" type="ORF">QR680_018322</name>
</gene>
<dbReference type="EMBL" id="JAUCMV010000004">
    <property type="protein sequence ID" value="KAK0406023.1"/>
    <property type="molecule type" value="Genomic_DNA"/>
</dbReference>
<feature type="compositionally biased region" description="Low complexity" evidence="1">
    <location>
        <begin position="792"/>
        <end position="811"/>
    </location>
</feature>
<dbReference type="Gene3D" id="3.90.190.10">
    <property type="entry name" value="Protein tyrosine phosphatase superfamily"/>
    <property type="match status" value="1"/>
</dbReference>
<dbReference type="GO" id="GO:0004725">
    <property type="term" value="F:protein tyrosine phosphatase activity"/>
    <property type="evidence" value="ECO:0007669"/>
    <property type="project" value="InterPro"/>
</dbReference>
<feature type="compositionally biased region" description="Polar residues" evidence="1">
    <location>
        <begin position="265"/>
        <end position="280"/>
    </location>
</feature>
<proteinExistence type="predicted"/>
<feature type="domain" description="Tyrosine specific protein phosphatases" evidence="4">
    <location>
        <begin position="1094"/>
        <end position="1148"/>
    </location>
</feature>
<evidence type="ECO:0008006" key="7">
    <source>
        <dbReference type="Google" id="ProtNLM"/>
    </source>
</evidence>
<feature type="compositionally biased region" description="Low complexity" evidence="1">
    <location>
        <begin position="646"/>
        <end position="661"/>
    </location>
</feature>
<feature type="region of interest" description="Disordered" evidence="1">
    <location>
        <begin position="628"/>
        <end position="866"/>
    </location>
</feature>
<reference evidence="5" key="1">
    <citation type="submission" date="2023-06" db="EMBL/GenBank/DDBJ databases">
        <title>Genomic analysis of the entomopathogenic nematode Steinernema hermaphroditum.</title>
        <authorList>
            <person name="Schwarz E.M."/>
            <person name="Heppert J.K."/>
            <person name="Baniya A."/>
            <person name="Schwartz H.T."/>
            <person name="Tan C.-H."/>
            <person name="Antoshechkin I."/>
            <person name="Sternberg P.W."/>
            <person name="Goodrich-Blair H."/>
            <person name="Dillman A.R."/>
        </authorList>
    </citation>
    <scope>NUCLEOTIDE SEQUENCE</scope>
    <source>
        <strain evidence="5">PS9179</strain>
        <tissue evidence="5">Whole animal</tissue>
    </source>
</reference>
<keyword evidence="6" id="KW-1185">Reference proteome</keyword>
<feature type="region of interest" description="Disordered" evidence="1">
    <location>
        <begin position="254"/>
        <end position="280"/>
    </location>
</feature>
<keyword evidence="2" id="KW-0732">Signal</keyword>
<feature type="compositionally biased region" description="Basic and acidic residues" evidence="1">
    <location>
        <begin position="685"/>
        <end position="694"/>
    </location>
</feature>
<accession>A0AA39LQN2</accession>
<dbReference type="InterPro" id="IPR000387">
    <property type="entry name" value="Tyr_Pase_dom"/>
</dbReference>
<feature type="domain" description="Tyrosine-protein phosphatase" evidence="3">
    <location>
        <begin position="903"/>
        <end position="1157"/>
    </location>
</feature>
<dbReference type="InterPro" id="IPR029021">
    <property type="entry name" value="Prot-tyrosine_phosphatase-like"/>
</dbReference>
<dbReference type="Pfam" id="PF00102">
    <property type="entry name" value="Y_phosphatase"/>
    <property type="match status" value="1"/>
</dbReference>
<dbReference type="Proteomes" id="UP001175271">
    <property type="component" value="Unassembled WGS sequence"/>
</dbReference>
<evidence type="ECO:0000313" key="6">
    <source>
        <dbReference type="Proteomes" id="UP001175271"/>
    </source>
</evidence>
<dbReference type="SMART" id="SM00404">
    <property type="entry name" value="PTPc_motif"/>
    <property type="match status" value="1"/>
</dbReference>
<dbReference type="PANTHER" id="PTHR46163">
    <property type="entry name" value="TYROSINE-PROTEIN PHOSPHATASE-RELATED"/>
    <property type="match status" value="1"/>
</dbReference>
<dbReference type="InterPro" id="IPR003595">
    <property type="entry name" value="Tyr_Pase_cat"/>
</dbReference>
<dbReference type="PROSITE" id="PS50056">
    <property type="entry name" value="TYR_PHOSPHATASE_2"/>
    <property type="match status" value="1"/>
</dbReference>
<dbReference type="InterPro" id="IPR000242">
    <property type="entry name" value="PTP_cat"/>
</dbReference>
<name>A0AA39LQN2_9BILA</name>
<evidence type="ECO:0000313" key="5">
    <source>
        <dbReference type="EMBL" id="KAK0406023.1"/>
    </source>
</evidence>
<dbReference type="InterPro" id="IPR052782">
    <property type="entry name" value="Oocyte-zygote_transition_reg"/>
</dbReference>
<dbReference type="InterPro" id="IPR016130">
    <property type="entry name" value="Tyr_Pase_AS"/>
</dbReference>
<feature type="region of interest" description="Disordered" evidence="1">
    <location>
        <begin position="307"/>
        <end position="397"/>
    </location>
</feature>
<dbReference type="AlphaFoldDB" id="A0AA39LQN2"/>
<dbReference type="SUPFAM" id="SSF52799">
    <property type="entry name" value="(Phosphotyrosine protein) phosphatases II"/>
    <property type="match status" value="1"/>
</dbReference>
<evidence type="ECO:0000256" key="1">
    <source>
        <dbReference type="SAM" id="MobiDB-lite"/>
    </source>
</evidence>
<dbReference type="PROSITE" id="PS00383">
    <property type="entry name" value="TYR_PHOSPHATASE_1"/>
    <property type="match status" value="1"/>
</dbReference>
<dbReference type="SMART" id="SM00194">
    <property type="entry name" value="PTPc"/>
    <property type="match status" value="1"/>
</dbReference>
<evidence type="ECO:0000259" key="4">
    <source>
        <dbReference type="PROSITE" id="PS50056"/>
    </source>
</evidence>
<dbReference type="CDD" id="cd00047">
    <property type="entry name" value="PTPc"/>
    <property type="match status" value="1"/>
</dbReference>
<evidence type="ECO:0000259" key="3">
    <source>
        <dbReference type="PROSITE" id="PS50055"/>
    </source>
</evidence>
<protein>
    <recommendedName>
        <fullName evidence="7">Protein-tyrosine-phosphatase</fullName>
    </recommendedName>
</protein>
<sequence>MTSLPLRALLPLLLVSAASASYCGQAAIPFSFQALTNGQPVLGCARPSCFGWRADGTRAADSAQFFKIFKRPDGFLRKTDIKNRAVVSDPEAGFVPQFAKCEMAYNSTECSQLNQWVGGIAPATNVTDEPIKLQCCTYTKLQDFSAERGEAEVRPGQIVIGGEVTHESRQFGFDYISNVRRELDENGKVVYTVTMKRFPCIPEPNNRMKIDPVDQQVREYLLDNIAPKPKKTFEQQKFDLPDQMPSERVQKYDHLSPRDADPEQVQLSGAKSSQRGVSQVQVPPALMPSISDSAVLSPEAPRQINSKVPTARISDNENNNNLNIQKIERTDNTNGYSNNNNGWNQNNNNWNQNQYNQNYNNNNNNNGFTNGYNNQNYNNGYNGNNGYNNNNNNNNGFGTSNGFNNGFNNGYNNNGFGYNNNNNNNNNGFGMFTPMPMLPVNQQMFPTLPPASFNNNANGNANAAVSPLPKIQIPSPEEVEQALPPAGRTLINNMARTFLGFKALSRQPLIGVSPKALSPKSPEVSSNAATFGKDVDLRDVMARGTLFQNGATRPVCEGMTIRREDEPKKVFELNFDIEKAIVLASQDSLRGAWSDRSGSQQFTTFSGVRLEWWWSTLREHLTCSNMHVKRSGKKNSNTETAEESTAKSSTMSMTMSTSKETLGMSAMHPPTSEDCDDGNTVKRAVSNDKIDRANRGGRKNQVKAKTPGAPKKKTATSSTNSRTSVTAPQSSTVSTKSQTQEEPNTSTLSGSSSLTKANRSTQKKAGLHGKTVPRGNAKVPSRRRRDDLSGEPTTSPPTTNSSSLSTTTKAAQTKKKPKKPPAPRTQNVPSLRKRITPAEPSDLTQMSRSLQCTSTSTQDDSNDIIRSMSTGGQLNFGVQNFPLFESRLRDFVESCADLSVTQLKAEYENTRTVIPQKGQFNHFRMQKNASKNRYSDIFCLDATRVVLRFPPNREDDYIHANYVQGKNLENSLILTQGPLVKTIGDFWRMVWQEKTSTIIMVCDNVEDEKKKCAEYLPASTKEKYTAAEFVIQKKSEKTHKFNLFETKLIVQYGNRERREVTHWKWLGWPDHKVPMTDIQIPFCLLQFARASQSVVVHCSAGVGRSGTLVAMELCLMDLLRGEELSVCDCVKYLRSKRAHAVQTFGQYLFIYRVLINLAVSCNLVSKARVQPFIETYDNVLKSQ</sequence>
<dbReference type="PROSITE" id="PS50055">
    <property type="entry name" value="TYR_PHOSPHATASE_PTP"/>
    <property type="match status" value="1"/>
</dbReference>
<evidence type="ECO:0000256" key="2">
    <source>
        <dbReference type="SAM" id="SignalP"/>
    </source>
</evidence>
<feature type="chain" id="PRO_5041421751" description="Protein-tyrosine-phosphatase" evidence="2">
    <location>
        <begin position="21"/>
        <end position="1183"/>
    </location>
</feature>
<feature type="compositionally biased region" description="Basic residues" evidence="1">
    <location>
        <begin position="812"/>
        <end position="821"/>
    </location>
</feature>
<feature type="compositionally biased region" description="Polar residues" evidence="1">
    <location>
        <begin position="842"/>
        <end position="859"/>
    </location>
</feature>
<feature type="compositionally biased region" description="Low complexity" evidence="1">
    <location>
        <begin position="332"/>
        <end position="397"/>
    </location>
</feature>
<comment type="caution">
    <text evidence="5">The sequence shown here is derived from an EMBL/GenBank/DDBJ whole genome shotgun (WGS) entry which is preliminary data.</text>
</comment>
<feature type="compositionally biased region" description="Low complexity" evidence="1">
    <location>
        <begin position="729"/>
        <end position="755"/>
    </location>
</feature>
<feature type="compositionally biased region" description="Polar residues" evidence="1">
    <location>
        <begin position="717"/>
        <end position="728"/>
    </location>
</feature>
<organism evidence="5 6">
    <name type="scientific">Steinernema hermaphroditum</name>
    <dbReference type="NCBI Taxonomy" id="289476"/>
    <lineage>
        <taxon>Eukaryota</taxon>
        <taxon>Metazoa</taxon>
        <taxon>Ecdysozoa</taxon>
        <taxon>Nematoda</taxon>
        <taxon>Chromadorea</taxon>
        <taxon>Rhabditida</taxon>
        <taxon>Tylenchina</taxon>
        <taxon>Panagrolaimomorpha</taxon>
        <taxon>Strongyloidoidea</taxon>
        <taxon>Steinernematidae</taxon>
        <taxon>Steinernema</taxon>
    </lineage>
</organism>
<dbReference type="PRINTS" id="PR00700">
    <property type="entry name" value="PRTYPHPHTASE"/>
</dbReference>